<evidence type="ECO:0000313" key="2">
    <source>
        <dbReference type="EMBL" id="EYC37589.1"/>
    </source>
</evidence>
<evidence type="ECO:0000313" key="3">
    <source>
        <dbReference type="Proteomes" id="UP000024635"/>
    </source>
</evidence>
<dbReference type="OrthoDB" id="5864015at2759"/>
<gene>
    <name evidence="2" type="primary">Acey_s0777.g2272</name>
    <name evidence="2" type="ORF">Y032_0777g2272</name>
</gene>
<dbReference type="Proteomes" id="UP000024635">
    <property type="component" value="Unassembled WGS sequence"/>
</dbReference>
<sequence length="140" mass="15700">MSHRINGPSSQTVQGEIDQGEKHPGGVDQRHTASSNIHGTCFGERRRNQGYSEHQEEDQQRHVNITSAKFSVDAAVSNLQEAFSKLDNRAQQEEQASQEKYLDHAWDLITTARAVLCKLAENEIEVSSTLESLEQAALRR</sequence>
<dbReference type="AlphaFoldDB" id="A0A016WCQ0"/>
<feature type="compositionally biased region" description="Basic and acidic residues" evidence="1">
    <location>
        <begin position="43"/>
        <end position="61"/>
    </location>
</feature>
<comment type="caution">
    <text evidence="2">The sequence shown here is derived from an EMBL/GenBank/DDBJ whole genome shotgun (WGS) entry which is preliminary data.</text>
</comment>
<feature type="region of interest" description="Disordered" evidence="1">
    <location>
        <begin position="1"/>
        <end position="61"/>
    </location>
</feature>
<accession>A0A016WCQ0</accession>
<evidence type="ECO:0000256" key="1">
    <source>
        <dbReference type="SAM" id="MobiDB-lite"/>
    </source>
</evidence>
<name>A0A016WCQ0_9BILA</name>
<feature type="compositionally biased region" description="Basic and acidic residues" evidence="1">
    <location>
        <begin position="19"/>
        <end position="31"/>
    </location>
</feature>
<proteinExistence type="predicted"/>
<keyword evidence="3" id="KW-1185">Reference proteome</keyword>
<dbReference type="EMBL" id="JARK01000377">
    <property type="protein sequence ID" value="EYC37589.1"/>
    <property type="molecule type" value="Genomic_DNA"/>
</dbReference>
<organism evidence="2 3">
    <name type="scientific">Ancylostoma ceylanicum</name>
    <dbReference type="NCBI Taxonomy" id="53326"/>
    <lineage>
        <taxon>Eukaryota</taxon>
        <taxon>Metazoa</taxon>
        <taxon>Ecdysozoa</taxon>
        <taxon>Nematoda</taxon>
        <taxon>Chromadorea</taxon>
        <taxon>Rhabditida</taxon>
        <taxon>Rhabditina</taxon>
        <taxon>Rhabditomorpha</taxon>
        <taxon>Strongyloidea</taxon>
        <taxon>Ancylostomatidae</taxon>
        <taxon>Ancylostomatinae</taxon>
        <taxon>Ancylostoma</taxon>
    </lineage>
</organism>
<protein>
    <submittedName>
        <fullName evidence="2">Uncharacterized protein</fullName>
    </submittedName>
</protein>
<reference evidence="3" key="1">
    <citation type="journal article" date="2015" name="Nat. Genet.">
        <title>The genome and transcriptome of the zoonotic hookworm Ancylostoma ceylanicum identify infection-specific gene families.</title>
        <authorList>
            <person name="Schwarz E.M."/>
            <person name="Hu Y."/>
            <person name="Antoshechkin I."/>
            <person name="Miller M.M."/>
            <person name="Sternberg P.W."/>
            <person name="Aroian R.V."/>
        </authorList>
    </citation>
    <scope>NUCLEOTIDE SEQUENCE</scope>
    <source>
        <strain evidence="3">HY135</strain>
    </source>
</reference>